<evidence type="ECO:0000259" key="5">
    <source>
        <dbReference type="PROSITE" id="PS50801"/>
    </source>
</evidence>
<evidence type="ECO:0000256" key="2">
    <source>
        <dbReference type="ARBA" id="ARBA00022553"/>
    </source>
</evidence>
<comment type="similarity">
    <text evidence="1 4">Belongs to the anti-sigma-factor antagonist family.</text>
</comment>
<evidence type="ECO:0000256" key="1">
    <source>
        <dbReference type="ARBA" id="ARBA00009013"/>
    </source>
</evidence>
<keyword evidence="2" id="KW-0597">Phosphoprotein</keyword>
<dbReference type="OrthoDB" id="9793697at2"/>
<dbReference type="SUPFAM" id="SSF52091">
    <property type="entry name" value="SpoIIaa-like"/>
    <property type="match status" value="1"/>
</dbReference>
<dbReference type="PANTHER" id="PTHR33495">
    <property type="entry name" value="ANTI-SIGMA FACTOR ANTAGONIST TM_1081-RELATED-RELATED"/>
    <property type="match status" value="1"/>
</dbReference>
<dbReference type="GO" id="GO:0043856">
    <property type="term" value="F:anti-sigma factor antagonist activity"/>
    <property type="evidence" value="ECO:0007669"/>
    <property type="project" value="InterPro"/>
</dbReference>
<keyword evidence="7" id="KW-1185">Reference proteome</keyword>
<dbReference type="AlphaFoldDB" id="A0A1H5YJD4"/>
<protein>
    <recommendedName>
        <fullName evidence="4">Anti-sigma factor antagonist</fullName>
    </recommendedName>
</protein>
<accession>A0A1H5YJD4</accession>
<organism evidence="6 7">
    <name type="scientific">Nonomuraea solani</name>
    <dbReference type="NCBI Taxonomy" id="1144553"/>
    <lineage>
        <taxon>Bacteria</taxon>
        <taxon>Bacillati</taxon>
        <taxon>Actinomycetota</taxon>
        <taxon>Actinomycetes</taxon>
        <taxon>Streptosporangiales</taxon>
        <taxon>Streptosporangiaceae</taxon>
        <taxon>Nonomuraea</taxon>
    </lineage>
</organism>
<proteinExistence type="inferred from homology"/>
<dbReference type="PANTHER" id="PTHR33495:SF2">
    <property type="entry name" value="ANTI-SIGMA FACTOR ANTAGONIST TM_1081-RELATED"/>
    <property type="match status" value="1"/>
</dbReference>
<dbReference type="Pfam" id="PF01740">
    <property type="entry name" value="STAS"/>
    <property type="match status" value="1"/>
</dbReference>
<dbReference type="Gene3D" id="3.30.750.24">
    <property type="entry name" value="STAS domain"/>
    <property type="match status" value="1"/>
</dbReference>
<evidence type="ECO:0000313" key="7">
    <source>
        <dbReference type="Proteomes" id="UP000236732"/>
    </source>
</evidence>
<reference evidence="6 7" key="1">
    <citation type="submission" date="2016-10" db="EMBL/GenBank/DDBJ databases">
        <authorList>
            <person name="de Groot N.N."/>
        </authorList>
    </citation>
    <scope>NUCLEOTIDE SEQUENCE [LARGE SCALE GENOMIC DNA]</scope>
    <source>
        <strain evidence="6 7">CGMCC 4.7037</strain>
    </source>
</reference>
<dbReference type="CDD" id="cd07043">
    <property type="entry name" value="STAS_anti-anti-sigma_factors"/>
    <property type="match status" value="1"/>
</dbReference>
<dbReference type="NCBIfam" id="TIGR00377">
    <property type="entry name" value="ant_ant_sig"/>
    <property type="match status" value="1"/>
</dbReference>
<dbReference type="InterPro" id="IPR002645">
    <property type="entry name" value="STAS_dom"/>
</dbReference>
<dbReference type="EMBL" id="FNVT01000002">
    <property type="protein sequence ID" value="SEG24249.1"/>
    <property type="molecule type" value="Genomic_DNA"/>
</dbReference>
<evidence type="ECO:0000313" key="6">
    <source>
        <dbReference type="EMBL" id="SEG24249.1"/>
    </source>
</evidence>
<dbReference type="Proteomes" id="UP000236732">
    <property type="component" value="Unassembled WGS sequence"/>
</dbReference>
<dbReference type="FunFam" id="3.30.750.24:FF:000001">
    <property type="entry name" value="Anti-sigma factor antagonist"/>
    <property type="match status" value="1"/>
</dbReference>
<gene>
    <name evidence="6" type="ORF">SAMN05444920_102319</name>
</gene>
<dbReference type="InterPro" id="IPR003658">
    <property type="entry name" value="Anti-sigma_ant"/>
</dbReference>
<comment type="function">
    <text evidence="3">Positive regulator of sigma-B activity. Non-phosphorylated RsbV binds to RsbW, preventing its association with sigma-B. When phosphorylated, releases RsbW, which is then free to complex with and inactivate sigma-B.</text>
</comment>
<evidence type="ECO:0000256" key="3">
    <source>
        <dbReference type="ARBA" id="ARBA00024670"/>
    </source>
</evidence>
<dbReference type="InterPro" id="IPR036513">
    <property type="entry name" value="STAS_dom_sf"/>
</dbReference>
<feature type="domain" description="STAS" evidence="5">
    <location>
        <begin position="17"/>
        <end position="114"/>
    </location>
</feature>
<name>A0A1H5YJD4_9ACTN</name>
<sequence length="138" mass="14521">MQDIVLEVLGPAGDCAVIKVGGEVDVFTAPKLREQIVDLAAKGVVHVVADLSSVEFLDSTGLGVLVGGLKRLRSQDGSLALVMNTDRITKIFRITGLTAVFPSHSSVQDAIKADPHWVSAAEGASGTVEEWCKGHNLT</sequence>
<evidence type="ECO:0000256" key="4">
    <source>
        <dbReference type="RuleBase" id="RU003749"/>
    </source>
</evidence>
<dbReference type="PROSITE" id="PS50801">
    <property type="entry name" value="STAS"/>
    <property type="match status" value="1"/>
</dbReference>